<feature type="transmembrane region" description="Helical" evidence="1">
    <location>
        <begin position="469"/>
        <end position="492"/>
    </location>
</feature>
<dbReference type="AlphaFoldDB" id="A0A8D8VX12"/>
<sequence length="665" mass="74703">MGLLTDPATGEGVFAHSLLRYSNKTSFLLYVLGVIWFALLAHDDITIGTHFSENALLPGLVKGDYSEDEIARGFLTELTNEMQNSSGQMPVPYLMARFHQLGLEGYIHNFTLHYPLGKPTENDCPASVSHADQYTQWDMTGRNVYAILRAPRTASMESLVLNIPYRPLQSIYPGTLPGLALAMSLMKFFRRQRHWAKDIILLISEHEQLGVQAWLEAYHGTQCGVPGVLHSGDLEARGGAVQAAITLEIQFPRIDFFDVKVSGLNGQLPNLDLINLVHKLCSKEGVRHTIYNSESKTLKNPMDLYLQRLTTLVSMVATQATGVPNGNHGLFHRFGIEALTLEGVRSKKNIGGVRFFQMGKVIEGVFRSMNNLLERFHQSYFFYLMPASDRFVSISYYMPVLALLVSTVLLKAYSAWMILHAKYAAVMLNEKYTDKDKQDKIAGDKGKQDNKEESLAEELDESSLENLNLVRVGLIFLLTHGIGYLLIACVPFMTHYLEGPTDKALFLGIAGVSLATVLCTIVYKMLFSVGIDWSFYFIFCRVELGLATMCIGVQNFSLGLIIAVIYVLPAHYVSSTQNRWYNKVLWLLFHPLCILYFIILASTMFYFPELGLEALLSRSFQVTRTTLVYSAVDALIYGSWVYSICAGVILPIWLMFWVGLVLCRV</sequence>
<feature type="transmembrane region" description="Helical" evidence="1">
    <location>
        <begin position="394"/>
        <end position="419"/>
    </location>
</feature>
<evidence type="ECO:0000256" key="1">
    <source>
        <dbReference type="SAM" id="Phobius"/>
    </source>
</evidence>
<proteinExistence type="predicted"/>
<dbReference type="GO" id="GO:0016255">
    <property type="term" value="P:attachment of GPI anchor to protein"/>
    <property type="evidence" value="ECO:0007669"/>
    <property type="project" value="TreeGrafter"/>
</dbReference>
<feature type="transmembrane region" description="Helical" evidence="1">
    <location>
        <begin position="504"/>
        <end position="526"/>
    </location>
</feature>
<dbReference type="PANTHER" id="PTHR13304:SF0">
    <property type="entry name" value="GLYCOSYLPHOSPHATIDYLINOSITOL ANCHOR ATTACHMENT 1 PROTEIN"/>
    <property type="match status" value="1"/>
</dbReference>
<feature type="transmembrane region" description="Helical" evidence="1">
    <location>
        <begin position="584"/>
        <end position="607"/>
    </location>
</feature>
<feature type="transmembrane region" description="Helical" evidence="1">
    <location>
        <begin position="546"/>
        <end position="572"/>
    </location>
</feature>
<reference evidence="2" key="1">
    <citation type="submission" date="2021-05" db="EMBL/GenBank/DDBJ databases">
        <authorList>
            <person name="Alioto T."/>
            <person name="Alioto T."/>
            <person name="Gomez Garrido J."/>
        </authorList>
    </citation>
    <scope>NUCLEOTIDE SEQUENCE</scope>
</reference>
<dbReference type="PIRSF" id="PIRSF036762">
    <property type="entry name" value="GAA1"/>
    <property type="match status" value="1"/>
</dbReference>
<dbReference type="EMBL" id="HBUF01104572">
    <property type="protein sequence ID" value="CAG6638882.1"/>
    <property type="molecule type" value="Transcribed_RNA"/>
</dbReference>
<protein>
    <submittedName>
        <fullName evidence="2">Glycosylphosphatidylinositol anchor attachment 1 protein</fullName>
    </submittedName>
</protein>
<keyword evidence="1" id="KW-0812">Transmembrane</keyword>
<dbReference type="InterPro" id="IPR007246">
    <property type="entry name" value="Gaa1"/>
</dbReference>
<name>A0A8D8VX12_9HEMI</name>
<evidence type="ECO:0000313" key="2">
    <source>
        <dbReference type="EMBL" id="CAG6638882.1"/>
    </source>
</evidence>
<accession>A0A8D8VX12</accession>
<feature type="transmembrane region" description="Helical" evidence="1">
    <location>
        <begin position="640"/>
        <end position="663"/>
    </location>
</feature>
<dbReference type="Pfam" id="PF04114">
    <property type="entry name" value="Gaa1"/>
    <property type="match status" value="1"/>
</dbReference>
<dbReference type="PANTHER" id="PTHR13304">
    <property type="entry name" value="GLYCOSYLPHOSPHATIDYLINOSITOL ANCHOR ATTACHMENT 1 PROTEIN"/>
    <property type="match status" value="1"/>
</dbReference>
<keyword evidence="1" id="KW-0472">Membrane</keyword>
<organism evidence="2">
    <name type="scientific">Cacopsylla melanoneura</name>
    <dbReference type="NCBI Taxonomy" id="428564"/>
    <lineage>
        <taxon>Eukaryota</taxon>
        <taxon>Metazoa</taxon>
        <taxon>Ecdysozoa</taxon>
        <taxon>Arthropoda</taxon>
        <taxon>Hexapoda</taxon>
        <taxon>Insecta</taxon>
        <taxon>Pterygota</taxon>
        <taxon>Neoptera</taxon>
        <taxon>Paraneoptera</taxon>
        <taxon>Hemiptera</taxon>
        <taxon>Sternorrhyncha</taxon>
        <taxon>Psylloidea</taxon>
        <taxon>Psyllidae</taxon>
        <taxon>Psyllinae</taxon>
        <taxon>Cacopsylla</taxon>
    </lineage>
</organism>
<dbReference type="GO" id="GO:0042765">
    <property type="term" value="C:GPI-anchor transamidase complex"/>
    <property type="evidence" value="ECO:0007669"/>
    <property type="project" value="InterPro"/>
</dbReference>
<keyword evidence="1" id="KW-1133">Transmembrane helix</keyword>